<keyword evidence="7 10" id="KW-0862">Zinc</keyword>
<dbReference type="InParanoid" id="E9FWP4"/>
<dbReference type="SUPFAM" id="SSF55486">
    <property type="entry name" value="Metalloproteases ('zincins'), catalytic domain"/>
    <property type="match status" value="1"/>
</dbReference>
<protein>
    <recommendedName>
        <fullName evidence="12">Aminopeptidase</fullName>
        <ecNumber evidence="12">3.4.11.-</ecNumber>
    </recommendedName>
</protein>
<dbReference type="InterPro" id="IPR045357">
    <property type="entry name" value="Aminopeptidase_N-like_N"/>
</dbReference>
<dbReference type="PANTHER" id="PTHR11533:SF294">
    <property type="entry name" value="THYROTROPIN-RELEASING HORMONE-DEGRADING ECTOENZYME"/>
    <property type="match status" value="1"/>
</dbReference>
<evidence type="ECO:0000256" key="11">
    <source>
        <dbReference type="PIRSR" id="PIRSR634016-4"/>
    </source>
</evidence>
<dbReference type="Pfam" id="PF01433">
    <property type="entry name" value="Peptidase_M1"/>
    <property type="match status" value="1"/>
</dbReference>
<dbReference type="GO" id="GO:0005886">
    <property type="term" value="C:plasma membrane"/>
    <property type="evidence" value="ECO:0007669"/>
    <property type="project" value="UniProtKB-SubCell"/>
</dbReference>
<dbReference type="KEGG" id="dpx:DAPPUDRAFT_305611"/>
<dbReference type="Proteomes" id="UP000000305">
    <property type="component" value="Unassembled WGS sequence"/>
</dbReference>
<evidence type="ECO:0000313" key="17">
    <source>
        <dbReference type="EMBL" id="EFX87928.1"/>
    </source>
</evidence>
<dbReference type="OMA" id="KLACIAG"/>
<evidence type="ECO:0000259" key="16">
    <source>
        <dbReference type="Pfam" id="PF17900"/>
    </source>
</evidence>
<dbReference type="CDD" id="cd09601">
    <property type="entry name" value="M1_APN-Q_like"/>
    <property type="match status" value="1"/>
</dbReference>
<dbReference type="EC" id="3.4.11.-" evidence="12"/>
<dbReference type="GO" id="GO:0006508">
    <property type="term" value="P:proteolysis"/>
    <property type="evidence" value="ECO:0000318"/>
    <property type="project" value="GO_Central"/>
</dbReference>
<dbReference type="InterPro" id="IPR024571">
    <property type="entry name" value="ERAP1-like_C_dom"/>
</dbReference>
<dbReference type="eggNOG" id="KOG1046">
    <property type="taxonomic scope" value="Eukaryota"/>
</dbReference>
<feature type="binding site" evidence="10">
    <location>
        <position position="376"/>
    </location>
    <ligand>
        <name>Zn(2+)</name>
        <dbReference type="ChEBI" id="CHEBI:29105"/>
        <note>catalytic</note>
    </ligand>
</feature>
<comment type="subcellular location">
    <subcellularLocation>
        <location evidence="1">Cell membrane</location>
        <topology evidence="1">Lipid-anchor</topology>
        <topology evidence="1">GPI-anchor</topology>
    </subcellularLocation>
</comment>
<dbReference type="InterPro" id="IPR027268">
    <property type="entry name" value="Peptidase_M4/M1_CTD_sf"/>
</dbReference>
<dbReference type="Gene3D" id="1.10.390.10">
    <property type="entry name" value="Neutral Protease Domain 2"/>
    <property type="match status" value="1"/>
</dbReference>
<feature type="domain" description="Aminopeptidase N-like N-terminal" evidence="16">
    <location>
        <begin position="42"/>
        <end position="265"/>
    </location>
</feature>
<dbReference type="STRING" id="6669.E9FWP4"/>
<keyword evidence="8 12" id="KW-0482">Metalloprotease</keyword>
<dbReference type="GO" id="GO:0043171">
    <property type="term" value="P:peptide catabolic process"/>
    <property type="evidence" value="ECO:0000318"/>
    <property type="project" value="GO_Central"/>
</dbReference>
<evidence type="ECO:0000256" key="2">
    <source>
        <dbReference type="ARBA" id="ARBA00010136"/>
    </source>
</evidence>
<dbReference type="EMBL" id="GL732526">
    <property type="protein sequence ID" value="EFX87928.1"/>
    <property type="molecule type" value="Genomic_DNA"/>
</dbReference>
<dbReference type="GO" id="GO:0070006">
    <property type="term" value="F:metalloaminopeptidase activity"/>
    <property type="evidence" value="ECO:0000318"/>
    <property type="project" value="GO_Central"/>
</dbReference>
<dbReference type="Gene3D" id="1.25.50.20">
    <property type="match status" value="1"/>
</dbReference>
<dbReference type="GO" id="GO:0008270">
    <property type="term" value="F:zinc ion binding"/>
    <property type="evidence" value="ECO:0007669"/>
    <property type="project" value="UniProtKB-UniRule"/>
</dbReference>
<evidence type="ECO:0000313" key="18">
    <source>
        <dbReference type="Proteomes" id="UP000000305"/>
    </source>
</evidence>
<dbReference type="PANTHER" id="PTHR11533">
    <property type="entry name" value="PROTEASE M1 ZINC METALLOPROTEASE"/>
    <property type="match status" value="1"/>
</dbReference>
<dbReference type="FunFam" id="2.60.40.1910:FF:000019">
    <property type="entry name" value="Aminopeptidase"/>
    <property type="match status" value="1"/>
</dbReference>
<dbReference type="InterPro" id="IPR034016">
    <property type="entry name" value="M1_APN-typ"/>
</dbReference>
<dbReference type="Gene3D" id="2.60.40.1910">
    <property type="match status" value="1"/>
</dbReference>
<feature type="signal peptide" evidence="13">
    <location>
        <begin position="1"/>
        <end position="29"/>
    </location>
</feature>
<keyword evidence="18" id="KW-1185">Reference proteome</keyword>
<accession>E9FWP4</accession>
<evidence type="ECO:0000256" key="6">
    <source>
        <dbReference type="ARBA" id="ARBA00022801"/>
    </source>
</evidence>
<dbReference type="InterPro" id="IPR014782">
    <property type="entry name" value="Peptidase_M1_dom"/>
</dbReference>
<evidence type="ECO:0000256" key="1">
    <source>
        <dbReference type="ARBA" id="ARBA00004609"/>
    </source>
</evidence>
<comment type="cofactor">
    <cofactor evidence="10 12">
        <name>Zn(2+)</name>
        <dbReference type="ChEBI" id="CHEBI:29105"/>
    </cofactor>
    <text evidence="10 12">Binds 1 zinc ion per subunit.</text>
</comment>
<keyword evidence="6 12" id="KW-0378">Hydrolase</keyword>
<evidence type="ECO:0000256" key="9">
    <source>
        <dbReference type="PIRSR" id="PIRSR634016-1"/>
    </source>
</evidence>
<keyword evidence="5 10" id="KW-0479">Metal-binding</keyword>
<dbReference type="Gene3D" id="2.60.40.1730">
    <property type="entry name" value="tricorn interacting facor f3 domain"/>
    <property type="match status" value="1"/>
</dbReference>
<dbReference type="Pfam" id="PF17900">
    <property type="entry name" value="Peptidase_M1_N"/>
    <property type="match status" value="1"/>
</dbReference>
<evidence type="ECO:0000256" key="5">
    <source>
        <dbReference type="ARBA" id="ARBA00022723"/>
    </source>
</evidence>
<feature type="active site" description="Proton acceptor" evidence="9">
    <location>
        <position position="377"/>
    </location>
</feature>
<keyword evidence="13" id="KW-0732">Signal</keyword>
<dbReference type="HOGENOM" id="CLU_003705_2_0_1"/>
<dbReference type="InterPro" id="IPR042097">
    <property type="entry name" value="Aminopeptidase_N-like_N_sf"/>
</dbReference>
<evidence type="ECO:0000259" key="14">
    <source>
        <dbReference type="Pfam" id="PF01433"/>
    </source>
</evidence>
<name>E9FWP4_DAPPU</name>
<comment type="similarity">
    <text evidence="2 12">Belongs to the peptidase M1 family.</text>
</comment>
<feature type="binding site" evidence="10">
    <location>
        <position position="399"/>
    </location>
    <ligand>
        <name>Zn(2+)</name>
        <dbReference type="ChEBI" id="CHEBI:29105"/>
        <note>catalytic</note>
    </ligand>
</feature>
<feature type="binding site" evidence="10">
    <location>
        <position position="380"/>
    </location>
    <ligand>
        <name>Zn(2+)</name>
        <dbReference type="ChEBI" id="CHEBI:29105"/>
        <note>catalytic</note>
    </ligand>
</feature>
<keyword evidence="4 12" id="KW-0645">Protease</keyword>
<gene>
    <name evidence="17" type="ORF">DAPPUDRAFT_305611</name>
</gene>
<evidence type="ECO:0000256" key="10">
    <source>
        <dbReference type="PIRSR" id="PIRSR634016-3"/>
    </source>
</evidence>
<evidence type="ECO:0000256" key="3">
    <source>
        <dbReference type="ARBA" id="ARBA00022438"/>
    </source>
</evidence>
<evidence type="ECO:0000259" key="15">
    <source>
        <dbReference type="Pfam" id="PF11838"/>
    </source>
</evidence>
<evidence type="ECO:0000256" key="8">
    <source>
        <dbReference type="ARBA" id="ARBA00023049"/>
    </source>
</evidence>
<proteinExistence type="inferred from homology"/>
<feature type="site" description="Transition state stabilizer" evidence="11">
    <location>
        <position position="461"/>
    </location>
</feature>
<organism evidence="17 18">
    <name type="scientific">Daphnia pulex</name>
    <name type="common">Water flea</name>
    <dbReference type="NCBI Taxonomy" id="6669"/>
    <lineage>
        <taxon>Eukaryota</taxon>
        <taxon>Metazoa</taxon>
        <taxon>Ecdysozoa</taxon>
        <taxon>Arthropoda</taxon>
        <taxon>Crustacea</taxon>
        <taxon>Branchiopoda</taxon>
        <taxon>Diplostraca</taxon>
        <taxon>Cladocera</taxon>
        <taxon>Anomopoda</taxon>
        <taxon>Daphniidae</taxon>
        <taxon>Daphnia</taxon>
    </lineage>
</organism>
<evidence type="ECO:0000256" key="7">
    <source>
        <dbReference type="ARBA" id="ARBA00022833"/>
    </source>
</evidence>
<evidence type="ECO:0000256" key="13">
    <source>
        <dbReference type="SAM" id="SignalP"/>
    </source>
</evidence>
<feature type="domain" description="Peptidase M1 membrane alanine aminopeptidase" evidence="14">
    <location>
        <begin position="304"/>
        <end position="528"/>
    </location>
</feature>
<keyword evidence="3 12" id="KW-0031">Aminopeptidase</keyword>
<feature type="chain" id="PRO_5003239823" description="Aminopeptidase" evidence="13">
    <location>
        <begin position="30"/>
        <end position="957"/>
    </location>
</feature>
<dbReference type="OrthoDB" id="10031169at2759"/>
<sequence>MANPRVTHYHLVLLPICLLTTVMLQVVISAENLVQLPIIVSPIHYRLTLLPILEDNSRLCGHVWIDVKARSETNIILLHSSELKILKTIVLPLSPDVNERATQYRSEDDVAVENLCFNSAVYHDSAMDHSNIALDHHLDGQKQYLSIVLGEPLKKGAYYRIGLLFTGNIYEDNTGFFRAKYEVGGETDCCKRTVAATQLEAIQARKMFPCIDEPDKKATFQLTVGHFFALKAINNMPLKSSAPMATVEHWVWDTFETTPAMSTYLVACVLTEFGHVETVYHSISGKDVPIRLWTHRHRLAHLDFALNLIPKALERLEDYTGIPYSLPKLDVIALPGYEEGKAMENWGLIIHSEMNLLVDETTDSIDKSIVAATIVHELAHQWIGNLVSATSWDDIWLNEGLTTLMESFILEQVASDLEHESVMLVFLQEVMRSDLLSTQFPLSAPASSYPTADEKFDVISYAKGAAIFRMARSFVGPEAFQSAIRRYLTKLQFSSANSTDMWNMINQEARRTHTISGRMSVARIMKTWTQQPGYPLVHVHRGKNGILHISQRPFKSEDVPAIDNATMAISASWWVPISMTNGEQRKFSPKDLLPVAWLSPRKPSMEFQGTMGDNTWVLVNQQAGNYYRVNYDKQNWDLLSQQLMRNHTVIPFITRSQLVDDAFVLGHAKIITYDVALDMIRYLSNTNDDLLIRRVAQSHIQFIEGTSENAIKNPEREKLIRSMSSYLNRDRKSRMAKMSTNDLRDLSTGDCDVGDGQCVNKALLLFQAFTSGSTLPEDDKSVNSDSTWCAAIRHGSNSEWDFAWNMTRSSELQSSLVRRKMLKAMCCTTDSIHSKQLLTRVLHPNIKQRPKDTSMIMNRLIKNPSARPIALNFMLSNFAFLNKHFRNPSVTSELLTAFAKHSYSSEELEKVRAFVMNNSNELEAGGVNRILAAVRNNLFWLELTSDNFRGALHSDNK</sequence>
<dbReference type="PRINTS" id="PR00756">
    <property type="entry name" value="ALADIPTASE"/>
</dbReference>
<dbReference type="PhylomeDB" id="E9FWP4"/>
<dbReference type="InterPro" id="IPR050344">
    <property type="entry name" value="Peptidase_M1_aminopeptidases"/>
</dbReference>
<feature type="domain" description="ERAP1-like C-terminal" evidence="15">
    <location>
        <begin position="616"/>
        <end position="930"/>
    </location>
</feature>
<evidence type="ECO:0000256" key="4">
    <source>
        <dbReference type="ARBA" id="ARBA00022670"/>
    </source>
</evidence>
<dbReference type="InterPro" id="IPR001930">
    <property type="entry name" value="Peptidase_M1"/>
</dbReference>
<evidence type="ECO:0000256" key="12">
    <source>
        <dbReference type="RuleBase" id="RU364040"/>
    </source>
</evidence>
<dbReference type="GO" id="GO:0005615">
    <property type="term" value="C:extracellular space"/>
    <property type="evidence" value="ECO:0000318"/>
    <property type="project" value="GO_Central"/>
</dbReference>
<dbReference type="Pfam" id="PF11838">
    <property type="entry name" value="ERAP1_C"/>
    <property type="match status" value="1"/>
</dbReference>
<dbReference type="FunFam" id="1.25.50.20:FF:000024">
    <property type="entry name" value="Aminopeptidase"/>
    <property type="match status" value="1"/>
</dbReference>
<dbReference type="FunFam" id="1.10.390.10:FF:000013">
    <property type="entry name" value="Aminopeptidase N"/>
    <property type="match status" value="1"/>
</dbReference>
<reference evidence="17 18" key="1">
    <citation type="journal article" date="2011" name="Science">
        <title>The ecoresponsive genome of Daphnia pulex.</title>
        <authorList>
            <person name="Colbourne J.K."/>
            <person name="Pfrender M.E."/>
            <person name="Gilbert D."/>
            <person name="Thomas W.K."/>
            <person name="Tucker A."/>
            <person name="Oakley T.H."/>
            <person name="Tokishita S."/>
            <person name="Aerts A."/>
            <person name="Arnold G.J."/>
            <person name="Basu M.K."/>
            <person name="Bauer D.J."/>
            <person name="Caceres C.E."/>
            <person name="Carmel L."/>
            <person name="Casola C."/>
            <person name="Choi J.H."/>
            <person name="Detter J.C."/>
            <person name="Dong Q."/>
            <person name="Dusheyko S."/>
            <person name="Eads B.D."/>
            <person name="Frohlich T."/>
            <person name="Geiler-Samerotte K.A."/>
            <person name="Gerlach D."/>
            <person name="Hatcher P."/>
            <person name="Jogdeo S."/>
            <person name="Krijgsveld J."/>
            <person name="Kriventseva E.V."/>
            <person name="Kultz D."/>
            <person name="Laforsch C."/>
            <person name="Lindquist E."/>
            <person name="Lopez J."/>
            <person name="Manak J.R."/>
            <person name="Muller J."/>
            <person name="Pangilinan J."/>
            <person name="Patwardhan R.P."/>
            <person name="Pitluck S."/>
            <person name="Pritham E.J."/>
            <person name="Rechtsteiner A."/>
            <person name="Rho M."/>
            <person name="Rogozin I.B."/>
            <person name="Sakarya O."/>
            <person name="Salamov A."/>
            <person name="Schaack S."/>
            <person name="Shapiro H."/>
            <person name="Shiga Y."/>
            <person name="Skalitzky C."/>
            <person name="Smith Z."/>
            <person name="Souvorov A."/>
            <person name="Sung W."/>
            <person name="Tang Z."/>
            <person name="Tsuchiya D."/>
            <person name="Tu H."/>
            <person name="Vos H."/>
            <person name="Wang M."/>
            <person name="Wolf Y.I."/>
            <person name="Yamagata H."/>
            <person name="Yamada T."/>
            <person name="Ye Y."/>
            <person name="Shaw J.R."/>
            <person name="Andrews J."/>
            <person name="Crease T.J."/>
            <person name="Tang H."/>
            <person name="Lucas S.M."/>
            <person name="Robertson H.M."/>
            <person name="Bork P."/>
            <person name="Koonin E.V."/>
            <person name="Zdobnov E.M."/>
            <person name="Grigoriev I.V."/>
            <person name="Lynch M."/>
            <person name="Boore J.L."/>
        </authorList>
    </citation>
    <scope>NUCLEOTIDE SEQUENCE [LARGE SCALE GENOMIC DNA]</scope>
</reference>
<dbReference type="SUPFAM" id="SSF63737">
    <property type="entry name" value="Leukotriene A4 hydrolase N-terminal domain"/>
    <property type="match status" value="1"/>
</dbReference>
<dbReference type="AlphaFoldDB" id="E9FWP4"/>